<reference evidence="1" key="2">
    <citation type="submission" date="2023-05" db="EMBL/GenBank/DDBJ databases">
        <authorList>
            <person name="Fouks B."/>
        </authorList>
    </citation>
    <scope>NUCLEOTIDE SEQUENCE</scope>
    <source>
        <strain evidence="1">Stay&amp;Tobe</strain>
        <tissue evidence="1">Testes</tissue>
    </source>
</reference>
<reference evidence="1" key="1">
    <citation type="journal article" date="2023" name="IScience">
        <title>Live-bearing cockroach genome reveals convergent evolutionary mechanisms linked to viviparity in insects and beyond.</title>
        <authorList>
            <person name="Fouks B."/>
            <person name="Harrison M.C."/>
            <person name="Mikhailova A.A."/>
            <person name="Marchal E."/>
            <person name="English S."/>
            <person name="Carruthers M."/>
            <person name="Jennings E.C."/>
            <person name="Chiamaka E.L."/>
            <person name="Frigard R.A."/>
            <person name="Pippel M."/>
            <person name="Attardo G.M."/>
            <person name="Benoit J.B."/>
            <person name="Bornberg-Bauer E."/>
            <person name="Tobe S.S."/>
        </authorList>
    </citation>
    <scope>NUCLEOTIDE SEQUENCE</scope>
    <source>
        <strain evidence="1">Stay&amp;Tobe</strain>
    </source>
</reference>
<feature type="non-terminal residue" evidence="1">
    <location>
        <position position="1"/>
    </location>
</feature>
<evidence type="ECO:0000313" key="1">
    <source>
        <dbReference type="EMBL" id="KAJ9592579.1"/>
    </source>
</evidence>
<dbReference type="EMBL" id="JASPKZ010003830">
    <property type="protein sequence ID" value="KAJ9592579.1"/>
    <property type="molecule type" value="Genomic_DNA"/>
</dbReference>
<keyword evidence="2" id="KW-1185">Reference proteome</keyword>
<comment type="caution">
    <text evidence="1">The sequence shown here is derived from an EMBL/GenBank/DDBJ whole genome shotgun (WGS) entry which is preliminary data.</text>
</comment>
<dbReference type="AlphaFoldDB" id="A0AAD8A506"/>
<organism evidence="1 2">
    <name type="scientific">Diploptera punctata</name>
    <name type="common">Pacific beetle cockroach</name>
    <dbReference type="NCBI Taxonomy" id="6984"/>
    <lineage>
        <taxon>Eukaryota</taxon>
        <taxon>Metazoa</taxon>
        <taxon>Ecdysozoa</taxon>
        <taxon>Arthropoda</taxon>
        <taxon>Hexapoda</taxon>
        <taxon>Insecta</taxon>
        <taxon>Pterygota</taxon>
        <taxon>Neoptera</taxon>
        <taxon>Polyneoptera</taxon>
        <taxon>Dictyoptera</taxon>
        <taxon>Blattodea</taxon>
        <taxon>Blaberoidea</taxon>
        <taxon>Blaberidae</taxon>
        <taxon>Diplopterinae</taxon>
        <taxon>Diploptera</taxon>
    </lineage>
</organism>
<accession>A0AAD8A506</accession>
<dbReference type="Proteomes" id="UP001233999">
    <property type="component" value="Unassembled WGS sequence"/>
</dbReference>
<name>A0AAD8A506_DIPPU</name>
<gene>
    <name evidence="1" type="ORF">L9F63_015754</name>
</gene>
<evidence type="ECO:0000313" key="2">
    <source>
        <dbReference type="Proteomes" id="UP001233999"/>
    </source>
</evidence>
<protein>
    <submittedName>
        <fullName evidence="1">Uncharacterized protein</fullName>
    </submittedName>
</protein>
<sequence>IFLSLNPYSNDCTRYEILKQRSLLVRISLCQPLVLELIAKSDINLSGNMKLPQNAHKNQPTKLHVSFISVNRVCHVLKREKYHPFKLIHVHELNEVISLDKLSCRMVAYVDMLKLVIEEEIRAIPLNMYHNTMNDFPKPCQLCLDLIMCANTLLYLHSIFV</sequence>
<proteinExistence type="predicted"/>
<feature type="non-terminal residue" evidence="1">
    <location>
        <position position="161"/>
    </location>
</feature>